<protein>
    <submittedName>
        <fullName evidence="1">Uncharacterized protein</fullName>
    </submittedName>
</protein>
<dbReference type="EMBL" id="FNBK01000008">
    <property type="protein sequence ID" value="SDF66879.1"/>
    <property type="molecule type" value="Genomic_DNA"/>
</dbReference>
<evidence type="ECO:0000313" key="2">
    <source>
        <dbReference type="Proteomes" id="UP000199076"/>
    </source>
</evidence>
<gene>
    <name evidence="1" type="ORF">SAMN05216218_108115</name>
</gene>
<organism evidence="1 2">
    <name type="scientific">Halorientalis regularis</name>
    <dbReference type="NCBI Taxonomy" id="660518"/>
    <lineage>
        <taxon>Archaea</taxon>
        <taxon>Methanobacteriati</taxon>
        <taxon>Methanobacteriota</taxon>
        <taxon>Stenosarchaea group</taxon>
        <taxon>Halobacteria</taxon>
        <taxon>Halobacteriales</taxon>
        <taxon>Haloarculaceae</taxon>
        <taxon>Halorientalis</taxon>
    </lineage>
</organism>
<proteinExistence type="predicted"/>
<name>A0A1G7N0K8_9EURY</name>
<keyword evidence="2" id="KW-1185">Reference proteome</keyword>
<dbReference type="Proteomes" id="UP000199076">
    <property type="component" value="Unassembled WGS sequence"/>
</dbReference>
<dbReference type="STRING" id="660518.SAMN05216218_108115"/>
<dbReference type="RefSeq" id="WP_092692314.1">
    <property type="nucleotide sequence ID" value="NZ_FNBK01000008.1"/>
</dbReference>
<sequence length="62" mass="6182">MKRIAMKAVLAVLAGVFGVGTAAAQSSGGSGGLSNILQKLLSALPPEITSQLFELARSLGLA</sequence>
<accession>A0A1G7N0K8</accession>
<dbReference type="AlphaFoldDB" id="A0A1G7N0K8"/>
<evidence type="ECO:0000313" key="1">
    <source>
        <dbReference type="EMBL" id="SDF66879.1"/>
    </source>
</evidence>
<reference evidence="2" key="1">
    <citation type="submission" date="2016-10" db="EMBL/GenBank/DDBJ databases">
        <authorList>
            <person name="Varghese N."/>
            <person name="Submissions S."/>
        </authorList>
    </citation>
    <scope>NUCLEOTIDE SEQUENCE [LARGE SCALE GENOMIC DNA]</scope>
    <source>
        <strain evidence="2">IBRC-M 10760</strain>
    </source>
</reference>